<evidence type="ECO:0000256" key="8">
    <source>
        <dbReference type="ARBA" id="ARBA00023098"/>
    </source>
</evidence>
<accession>A0A9X1FMM4</accession>
<dbReference type="AlphaFoldDB" id="A0A9X1FMM4"/>
<evidence type="ECO:0000256" key="11">
    <source>
        <dbReference type="PIRNR" id="PIRNR000447"/>
    </source>
</evidence>
<evidence type="ECO:0000256" key="13">
    <source>
        <dbReference type="RuleBase" id="RU003694"/>
    </source>
</evidence>
<gene>
    <name evidence="15" type="primary">fabF</name>
    <name evidence="15" type="ORF">KXJ69_04475</name>
</gene>
<comment type="caution">
    <text evidence="15">The sequence shown here is derived from an EMBL/GenBank/DDBJ whole genome shotgun (WGS) entry which is preliminary data.</text>
</comment>
<evidence type="ECO:0000256" key="3">
    <source>
        <dbReference type="ARBA" id="ARBA00012356"/>
    </source>
</evidence>
<dbReference type="InterPro" id="IPR016039">
    <property type="entry name" value="Thiolase-like"/>
</dbReference>
<dbReference type="Gene3D" id="3.40.47.10">
    <property type="match status" value="1"/>
</dbReference>
<dbReference type="PIRSF" id="PIRSF000447">
    <property type="entry name" value="KAS_II"/>
    <property type="match status" value="1"/>
</dbReference>
<evidence type="ECO:0000256" key="7">
    <source>
        <dbReference type="ARBA" id="ARBA00022832"/>
    </source>
</evidence>
<proteinExistence type="inferred from homology"/>
<reference evidence="15" key="1">
    <citation type="submission" date="2021-07" db="EMBL/GenBank/DDBJ databases">
        <title>Aureisphaera sp. CAU 1614 isolated from sea sediment.</title>
        <authorList>
            <person name="Kim W."/>
        </authorList>
    </citation>
    <scope>NUCLEOTIDE SEQUENCE</scope>
    <source>
        <strain evidence="15">CAU 1614</strain>
    </source>
</reference>
<dbReference type="GO" id="GO:0005829">
    <property type="term" value="C:cytosol"/>
    <property type="evidence" value="ECO:0007669"/>
    <property type="project" value="TreeGrafter"/>
</dbReference>
<comment type="function">
    <text evidence="11">Involved in the type II fatty acid elongation cycle. Catalyzes the elongation of a wide range of acyl-ACP by the addition of two carbons from malonyl-ACP to an acyl acceptor. Can efficiently catalyze the conversion of palmitoleoyl-ACP (cis-hexadec-9-enoyl-ACP) to cis-vaccenoyl-ACP (cis-octadec-11-enoyl-ACP), an essential step in the thermal regulation of fatty acid composition.</text>
</comment>
<dbReference type="NCBIfam" id="NF005589">
    <property type="entry name" value="PRK07314.1"/>
    <property type="match status" value="1"/>
</dbReference>
<dbReference type="EC" id="2.3.1.179" evidence="3 11"/>
<dbReference type="Pfam" id="PF00109">
    <property type="entry name" value="ketoacyl-synt"/>
    <property type="match status" value="1"/>
</dbReference>
<comment type="pathway">
    <text evidence="1 11">Lipid metabolism; fatty acid biosynthesis.</text>
</comment>
<feature type="active site" description="For beta-ketoacyl synthase activity" evidence="12">
    <location>
        <position position="165"/>
    </location>
</feature>
<dbReference type="GO" id="GO:0004315">
    <property type="term" value="F:3-oxoacyl-[acyl-carrier-protein] synthase activity"/>
    <property type="evidence" value="ECO:0007669"/>
    <property type="project" value="UniProtKB-UniRule"/>
</dbReference>
<sequence>MELKRVVVTGLGALTPIGNNIQEYWNGLKSGKSGCAPITYFDTEKFKTKFACEVKNYDPLNHFDRKESRKLDRFAQYALVSSDEAIVDAGIDLEKVDKFRVGVIWGAGIGGLETFQDEVINFAEGDGTPRFNPFFIPKMIADIAPGNISIKHGFMGPNYTTVSACASSANAMIDALNYIRLGHCDIIVTGGSEAAVTKAGMGGFNAMHALSTRNESPETASRPFDATRDGFVLGEGAGALILEEYEHAKKRGAKIYAEVVGGGMSSDAYHMTAPHPDGIGVERVMLNCLKDAGMSPEEVDTINTHGTSTPLGDVAELKAITNVFGEHASKININSTKSMTGHLLGAAGAIEAIASILAMEHSLVPPTINHTTVDEEIDSSLNLTLNKAQERKINVAMSNTFGFGGHNACVLFKRIDN</sequence>
<dbReference type="EMBL" id="JAHWDP010000001">
    <property type="protein sequence ID" value="MBW2937346.1"/>
    <property type="molecule type" value="Genomic_DNA"/>
</dbReference>
<dbReference type="RefSeq" id="WP_219051694.1">
    <property type="nucleotide sequence ID" value="NZ_JAHWDP010000001.1"/>
</dbReference>
<evidence type="ECO:0000256" key="10">
    <source>
        <dbReference type="ARBA" id="ARBA00023315"/>
    </source>
</evidence>
<keyword evidence="6 11" id="KW-0808">Transferase</keyword>
<dbReference type="PROSITE" id="PS52004">
    <property type="entry name" value="KS3_2"/>
    <property type="match status" value="1"/>
</dbReference>
<keyword evidence="5 11" id="KW-0444">Lipid biosynthesis</keyword>
<dbReference type="InterPro" id="IPR000794">
    <property type="entry name" value="Beta-ketoacyl_synthase"/>
</dbReference>
<evidence type="ECO:0000256" key="2">
    <source>
        <dbReference type="ARBA" id="ARBA00008467"/>
    </source>
</evidence>
<dbReference type="PROSITE" id="PS00606">
    <property type="entry name" value="KS3_1"/>
    <property type="match status" value="1"/>
</dbReference>
<dbReference type="NCBIfam" id="TIGR03150">
    <property type="entry name" value="fabF"/>
    <property type="match status" value="1"/>
</dbReference>
<keyword evidence="9 11" id="KW-0275">Fatty acid biosynthesis</keyword>
<evidence type="ECO:0000256" key="9">
    <source>
        <dbReference type="ARBA" id="ARBA00023160"/>
    </source>
</evidence>
<evidence type="ECO:0000256" key="6">
    <source>
        <dbReference type="ARBA" id="ARBA00022679"/>
    </source>
</evidence>
<feature type="domain" description="Ketosynthase family 3 (KS3)" evidence="14">
    <location>
        <begin position="3"/>
        <end position="414"/>
    </location>
</feature>
<dbReference type="FunFam" id="3.40.47.10:FF:000009">
    <property type="entry name" value="3-oxoacyl-[acyl-carrier-protein] synthase 2"/>
    <property type="match status" value="1"/>
</dbReference>
<dbReference type="InterPro" id="IPR014030">
    <property type="entry name" value="Ketoacyl_synth_N"/>
</dbReference>
<evidence type="ECO:0000256" key="1">
    <source>
        <dbReference type="ARBA" id="ARBA00005194"/>
    </source>
</evidence>
<dbReference type="PANTHER" id="PTHR11712:SF336">
    <property type="entry name" value="3-OXOACYL-[ACYL-CARRIER-PROTEIN] SYNTHASE, MITOCHONDRIAL"/>
    <property type="match status" value="1"/>
</dbReference>
<dbReference type="InterPro" id="IPR020841">
    <property type="entry name" value="PKS_Beta-ketoAc_synthase_dom"/>
</dbReference>
<keyword evidence="7" id="KW-0276">Fatty acid metabolism</keyword>
<comment type="catalytic activity">
    <reaction evidence="11">
        <text>(9Z)-hexadecenoyl-[ACP] + malonyl-[ACP] + H(+) = 3-oxo-(11Z)-octadecenoyl-[ACP] + holo-[ACP] + CO2</text>
        <dbReference type="Rhea" id="RHEA:55040"/>
        <dbReference type="Rhea" id="RHEA-COMP:9623"/>
        <dbReference type="Rhea" id="RHEA-COMP:9685"/>
        <dbReference type="Rhea" id="RHEA-COMP:10800"/>
        <dbReference type="Rhea" id="RHEA-COMP:14074"/>
        <dbReference type="ChEBI" id="CHEBI:15378"/>
        <dbReference type="ChEBI" id="CHEBI:16526"/>
        <dbReference type="ChEBI" id="CHEBI:64479"/>
        <dbReference type="ChEBI" id="CHEBI:78449"/>
        <dbReference type="ChEBI" id="CHEBI:83989"/>
        <dbReference type="ChEBI" id="CHEBI:138538"/>
        <dbReference type="EC" id="2.3.1.179"/>
    </reaction>
</comment>
<dbReference type="SUPFAM" id="SSF53901">
    <property type="entry name" value="Thiolase-like"/>
    <property type="match status" value="2"/>
</dbReference>
<evidence type="ECO:0000256" key="4">
    <source>
        <dbReference type="ARBA" id="ARBA00014657"/>
    </source>
</evidence>
<dbReference type="InterPro" id="IPR018201">
    <property type="entry name" value="Ketoacyl_synth_AS"/>
</dbReference>
<dbReference type="Proteomes" id="UP001138686">
    <property type="component" value="Unassembled WGS sequence"/>
</dbReference>
<dbReference type="SMART" id="SM00825">
    <property type="entry name" value="PKS_KS"/>
    <property type="match status" value="1"/>
</dbReference>
<evidence type="ECO:0000259" key="14">
    <source>
        <dbReference type="PROSITE" id="PS52004"/>
    </source>
</evidence>
<dbReference type="InterPro" id="IPR014031">
    <property type="entry name" value="Ketoacyl_synth_C"/>
</dbReference>
<comment type="similarity">
    <text evidence="2 11 13">Belongs to the thiolase-like superfamily. Beta-ketoacyl-ACP synthases family.</text>
</comment>
<evidence type="ECO:0000313" key="15">
    <source>
        <dbReference type="EMBL" id="MBW2937346.1"/>
    </source>
</evidence>
<protein>
    <recommendedName>
        <fullName evidence="4 11">3-oxoacyl-[acyl-carrier-protein] synthase 2</fullName>
        <ecNumber evidence="3 11">2.3.1.179</ecNumber>
    </recommendedName>
</protein>
<keyword evidence="8" id="KW-0443">Lipid metabolism</keyword>
<dbReference type="InterPro" id="IPR017568">
    <property type="entry name" value="3-oxoacyl-ACP_synth-2"/>
</dbReference>
<evidence type="ECO:0000313" key="16">
    <source>
        <dbReference type="Proteomes" id="UP001138686"/>
    </source>
</evidence>
<name>A0A9X1FMM4_9FLAO</name>
<evidence type="ECO:0000256" key="5">
    <source>
        <dbReference type="ARBA" id="ARBA00022516"/>
    </source>
</evidence>
<dbReference type="Pfam" id="PF02801">
    <property type="entry name" value="Ketoacyl-synt_C"/>
    <property type="match status" value="1"/>
</dbReference>
<keyword evidence="16" id="KW-1185">Reference proteome</keyword>
<organism evidence="15 16">
    <name type="scientific">Halomarinibacterium sedimenti</name>
    <dbReference type="NCBI Taxonomy" id="2857106"/>
    <lineage>
        <taxon>Bacteria</taxon>
        <taxon>Pseudomonadati</taxon>
        <taxon>Bacteroidota</taxon>
        <taxon>Flavobacteriia</taxon>
        <taxon>Flavobacteriales</taxon>
        <taxon>Flavobacteriaceae</taxon>
        <taxon>Halomarinibacterium</taxon>
    </lineage>
</organism>
<dbReference type="GO" id="GO:0006633">
    <property type="term" value="P:fatty acid biosynthetic process"/>
    <property type="evidence" value="ECO:0007669"/>
    <property type="project" value="UniProtKB-UniRule"/>
</dbReference>
<dbReference type="PANTHER" id="PTHR11712">
    <property type="entry name" value="POLYKETIDE SYNTHASE-RELATED"/>
    <property type="match status" value="1"/>
</dbReference>
<comment type="catalytic activity">
    <reaction evidence="11">
        <text>a fatty acyl-[ACP] + malonyl-[ACP] + H(+) = a 3-oxoacyl-[ACP] + holo-[ACP] + CO2</text>
        <dbReference type="Rhea" id="RHEA:22836"/>
        <dbReference type="Rhea" id="RHEA-COMP:9623"/>
        <dbReference type="Rhea" id="RHEA-COMP:9685"/>
        <dbReference type="Rhea" id="RHEA-COMP:9916"/>
        <dbReference type="Rhea" id="RHEA-COMP:14125"/>
        <dbReference type="ChEBI" id="CHEBI:15378"/>
        <dbReference type="ChEBI" id="CHEBI:16526"/>
        <dbReference type="ChEBI" id="CHEBI:64479"/>
        <dbReference type="ChEBI" id="CHEBI:78449"/>
        <dbReference type="ChEBI" id="CHEBI:78776"/>
        <dbReference type="ChEBI" id="CHEBI:138651"/>
    </reaction>
</comment>
<evidence type="ECO:0000256" key="12">
    <source>
        <dbReference type="PIRSR" id="PIRSR000447-1"/>
    </source>
</evidence>
<keyword evidence="10 11" id="KW-0012">Acyltransferase</keyword>
<dbReference type="CDD" id="cd00834">
    <property type="entry name" value="KAS_I_II"/>
    <property type="match status" value="1"/>
</dbReference>